<evidence type="ECO:0000256" key="1">
    <source>
        <dbReference type="SAM" id="SignalP"/>
    </source>
</evidence>
<dbReference type="InterPro" id="IPR021457">
    <property type="entry name" value="DUF3108"/>
</dbReference>
<evidence type="ECO:0000313" key="3">
    <source>
        <dbReference type="Proteomes" id="UP001148482"/>
    </source>
</evidence>
<evidence type="ECO:0000313" key="2">
    <source>
        <dbReference type="EMBL" id="MCX2836895.1"/>
    </source>
</evidence>
<proteinExistence type="predicted"/>
<gene>
    <name evidence="2" type="ORF">OQ279_01920</name>
</gene>
<keyword evidence="3" id="KW-1185">Reference proteome</keyword>
<reference evidence="2" key="1">
    <citation type="submission" date="2022-11" db="EMBL/GenBank/DDBJ databases">
        <title>Salinimicrobium profundisediminis sp. nov., isolated from deep-sea sediment of the Mariana Trench.</title>
        <authorList>
            <person name="Fu H."/>
        </authorList>
    </citation>
    <scope>NUCLEOTIDE SEQUENCE</scope>
    <source>
        <strain evidence="2">MT39</strain>
    </source>
</reference>
<feature type="chain" id="PRO_5040965309" evidence="1">
    <location>
        <begin position="19"/>
        <end position="257"/>
    </location>
</feature>
<comment type="caution">
    <text evidence="2">The sequence shown here is derived from an EMBL/GenBank/DDBJ whole genome shotgun (WGS) entry which is preliminary data.</text>
</comment>
<dbReference type="Pfam" id="PF11306">
    <property type="entry name" value="DUF3108"/>
    <property type="match status" value="1"/>
</dbReference>
<dbReference type="EMBL" id="JAPJDA010000002">
    <property type="protein sequence ID" value="MCX2836895.1"/>
    <property type="molecule type" value="Genomic_DNA"/>
</dbReference>
<sequence>MKKITAIIISLIALNVSAQSHQAFDAGEWFRFRIHYGMFNASFATLEVKETTLRNKPVYHVVGQGKSTGLLHLFFKVDDNYETFMDKKSGAPLRFIRQIDEGGHTRDLLVDFDHDSNTAHVFNRKRNTRNTYAIPENVQDMLSSFYYLRNNLDVSAIEKGEMFSIKMFIDDENHDFKLKFLGREVVKTKMGNIAALKFRPYVLAGRVFEKKESLTIWVSDDKNRMPLKIKADLAVGSLNADIDAFKGLKYPLNIIMN</sequence>
<dbReference type="AlphaFoldDB" id="A0A9X3CWT7"/>
<accession>A0A9X3CWT7</accession>
<organism evidence="2 3">
    <name type="scientific">Salinimicrobium profundisediminis</name>
    <dbReference type="NCBI Taxonomy" id="2994553"/>
    <lineage>
        <taxon>Bacteria</taxon>
        <taxon>Pseudomonadati</taxon>
        <taxon>Bacteroidota</taxon>
        <taxon>Flavobacteriia</taxon>
        <taxon>Flavobacteriales</taxon>
        <taxon>Flavobacteriaceae</taxon>
        <taxon>Salinimicrobium</taxon>
    </lineage>
</organism>
<keyword evidence="1" id="KW-0732">Signal</keyword>
<feature type="signal peptide" evidence="1">
    <location>
        <begin position="1"/>
        <end position="18"/>
    </location>
</feature>
<dbReference type="RefSeq" id="WP_266068076.1">
    <property type="nucleotide sequence ID" value="NZ_JAPJDA010000002.1"/>
</dbReference>
<name>A0A9X3CWT7_9FLAO</name>
<dbReference type="Proteomes" id="UP001148482">
    <property type="component" value="Unassembled WGS sequence"/>
</dbReference>
<protein>
    <submittedName>
        <fullName evidence="2">DUF3108 domain-containing protein</fullName>
    </submittedName>
</protein>